<sequence>MDTESHSVERIFLGIGHILLAMFFLLVYVIVLLVISKSPELSGLSSYKLMMLLGLFHCIPLVIESITGIVLTANIRISNTFLEQLLGAVSSSSYKCSVFMNLVLAWNRVQILCFLSQSTRTFFISIVTTACVIFMCLVAMDMRPGEGQYLDYHKYQWYYGHTSQYNVLYEVTTDLQLISLAAATAIYLSILSYLVYKKHSLQQSDIACKIEMRIFIQCVLLNSLNAIIVCFYNYGIKYVENRYDGVISNTIYIFVNGINSVLYMLFVKSIRAEFITMVTRTRTTSKVHQIQMS</sequence>
<protein>
    <recommendedName>
        <fullName evidence="4">7TM GPCR serpentine receptor class x (Srx) domain-containing protein</fullName>
    </recommendedName>
</protein>
<keyword evidence="1" id="KW-0812">Transmembrane</keyword>
<comment type="caution">
    <text evidence="2">The sequence shown here is derived from an EMBL/GenBank/DDBJ whole genome shotgun (WGS) entry which is preliminary data.</text>
</comment>
<evidence type="ECO:0000313" key="2">
    <source>
        <dbReference type="EMBL" id="KAK0427124.1"/>
    </source>
</evidence>
<keyword evidence="1" id="KW-0472">Membrane</keyword>
<dbReference type="SUPFAM" id="SSF81321">
    <property type="entry name" value="Family A G protein-coupled receptor-like"/>
    <property type="match status" value="1"/>
</dbReference>
<organism evidence="2 3">
    <name type="scientific">Steinernema hermaphroditum</name>
    <dbReference type="NCBI Taxonomy" id="289476"/>
    <lineage>
        <taxon>Eukaryota</taxon>
        <taxon>Metazoa</taxon>
        <taxon>Ecdysozoa</taxon>
        <taxon>Nematoda</taxon>
        <taxon>Chromadorea</taxon>
        <taxon>Rhabditida</taxon>
        <taxon>Tylenchina</taxon>
        <taxon>Panagrolaimomorpha</taxon>
        <taxon>Strongyloidoidea</taxon>
        <taxon>Steinernematidae</taxon>
        <taxon>Steinernema</taxon>
    </lineage>
</organism>
<accession>A0AA39IPA4</accession>
<dbReference type="Pfam" id="PF10321">
    <property type="entry name" value="7TM_GPCR_Srt"/>
    <property type="match status" value="1"/>
</dbReference>
<dbReference type="PANTHER" id="PTHR23021">
    <property type="entry name" value="SERPENTINE RECEPTOR, CLASS T"/>
    <property type="match status" value="1"/>
</dbReference>
<reference evidence="2" key="1">
    <citation type="submission" date="2023-06" db="EMBL/GenBank/DDBJ databases">
        <title>Genomic analysis of the entomopathogenic nematode Steinernema hermaphroditum.</title>
        <authorList>
            <person name="Schwarz E.M."/>
            <person name="Heppert J.K."/>
            <person name="Baniya A."/>
            <person name="Schwartz H.T."/>
            <person name="Tan C.-H."/>
            <person name="Antoshechkin I."/>
            <person name="Sternberg P.W."/>
            <person name="Goodrich-Blair H."/>
            <person name="Dillman A.R."/>
        </authorList>
    </citation>
    <scope>NUCLEOTIDE SEQUENCE</scope>
    <source>
        <strain evidence="2">PS9179</strain>
        <tissue evidence="2">Whole animal</tissue>
    </source>
</reference>
<dbReference type="InterPro" id="IPR019425">
    <property type="entry name" value="7TM_GPCR_serpentine_rcpt_Srt"/>
</dbReference>
<feature type="transmembrane region" description="Helical" evidence="1">
    <location>
        <begin position="121"/>
        <end position="140"/>
    </location>
</feature>
<keyword evidence="1" id="KW-1133">Transmembrane helix</keyword>
<proteinExistence type="predicted"/>
<gene>
    <name evidence="2" type="ORF">QR680_010072</name>
</gene>
<feature type="transmembrane region" description="Helical" evidence="1">
    <location>
        <begin position="175"/>
        <end position="194"/>
    </location>
</feature>
<feature type="transmembrane region" description="Helical" evidence="1">
    <location>
        <begin position="214"/>
        <end position="234"/>
    </location>
</feature>
<evidence type="ECO:0008006" key="4">
    <source>
        <dbReference type="Google" id="ProtNLM"/>
    </source>
</evidence>
<dbReference type="Proteomes" id="UP001175271">
    <property type="component" value="Unassembled WGS sequence"/>
</dbReference>
<feature type="transmembrane region" description="Helical" evidence="1">
    <location>
        <begin position="12"/>
        <end position="35"/>
    </location>
</feature>
<feature type="transmembrane region" description="Helical" evidence="1">
    <location>
        <begin position="47"/>
        <end position="72"/>
    </location>
</feature>
<keyword evidence="3" id="KW-1185">Reference proteome</keyword>
<dbReference type="AlphaFoldDB" id="A0AA39IPA4"/>
<evidence type="ECO:0000313" key="3">
    <source>
        <dbReference type="Proteomes" id="UP001175271"/>
    </source>
</evidence>
<name>A0AA39IPA4_9BILA</name>
<evidence type="ECO:0000256" key="1">
    <source>
        <dbReference type="SAM" id="Phobius"/>
    </source>
</evidence>
<dbReference type="Gene3D" id="1.20.1070.10">
    <property type="entry name" value="Rhodopsin 7-helix transmembrane proteins"/>
    <property type="match status" value="1"/>
</dbReference>
<feature type="transmembrane region" description="Helical" evidence="1">
    <location>
        <begin position="246"/>
        <end position="267"/>
    </location>
</feature>
<dbReference type="EMBL" id="JAUCMV010000001">
    <property type="protein sequence ID" value="KAK0427124.1"/>
    <property type="molecule type" value="Genomic_DNA"/>
</dbReference>